<reference evidence="9" key="1">
    <citation type="submission" date="2023-07" db="EMBL/GenBank/DDBJ databases">
        <title>Description of three actinobacteria isolated from air of manufacturing shop in a pharmaceutical factory.</title>
        <authorList>
            <person name="Zhang D.-F."/>
        </authorList>
    </citation>
    <scope>NUCLEOTIDE SEQUENCE [LARGE SCALE GENOMIC DNA]</scope>
    <source>
        <strain evidence="9">CCTCC AB 207010</strain>
    </source>
</reference>
<dbReference type="InterPro" id="IPR051788">
    <property type="entry name" value="MFS_Transporter"/>
</dbReference>
<keyword evidence="3 6" id="KW-1133">Transmembrane helix</keyword>
<evidence type="ECO:0000313" key="8">
    <source>
        <dbReference type="EMBL" id="MDR5712740.1"/>
    </source>
</evidence>
<keyword evidence="4 6" id="KW-0472">Membrane</keyword>
<comment type="caution">
    <text evidence="8">The sequence shown here is derived from an EMBL/GenBank/DDBJ whole genome shotgun (WGS) entry which is preliminary data.</text>
</comment>
<comment type="subcellular location">
    <subcellularLocation>
        <location evidence="1">Cell membrane</location>
        <topology evidence="1">Multi-pass membrane protein</topology>
    </subcellularLocation>
</comment>
<feature type="domain" description="Major facilitator superfamily (MFS) profile" evidence="7">
    <location>
        <begin position="229"/>
        <end position="409"/>
    </location>
</feature>
<feature type="transmembrane region" description="Helical" evidence="6">
    <location>
        <begin position="81"/>
        <end position="100"/>
    </location>
</feature>
<evidence type="ECO:0000256" key="2">
    <source>
        <dbReference type="ARBA" id="ARBA00022692"/>
    </source>
</evidence>
<dbReference type="RefSeq" id="WP_310538112.1">
    <property type="nucleotide sequence ID" value="NZ_BAAAOC010000076.1"/>
</dbReference>
<evidence type="ECO:0000256" key="4">
    <source>
        <dbReference type="ARBA" id="ARBA00023136"/>
    </source>
</evidence>
<evidence type="ECO:0000259" key="7">
    <source>
        <dbReference type="PROSITE" id="PS50850"/>
    </source>
</evidence>
<accession>A0ABU1FW83</accession>
<protein>
    <submittedName>
        <fullName evidence="8">MFS transporter</fullName>
    </submittedName>
</protein>
<keyword evidence="9" id="KW-1185">Reference proteome</keyword>
<dbReference type="Proteomes" id="UP001260872">
    <property type="component" value="Unassembled WGS sequence"/>
</dbReference>
<name>A0ABU1FW83_9MICC</name>
<dbReference type="EMBL" id="JAVKGT010000035">
    <property type="protein sequence ID" value="MDR5712740.1"/>
    <property type="molecule type" value="Genomic_DNA"/>
</dbReference>
<dbReference type="Gene3D" id="1.20.1250.20">
    <property type="entry name" value="MFS general substrate transporter like domains"/>
    <property type="match status" value="2"/>
</dbReference>
<gene>
    <name evidence="8" type="ORF">RH857_11465</name>
</gene>
<evidence type="ECO:0000256" key="6">
    <source>
        <dbReference type="SAM" id="Phobius"/>
    </source>
</evidence>
<dbReference type="PROSITE" id="PS50850">
    <property type="entry name" value="MFS"/>
    <property type="match status" value="1"/>
</dbReference>
<feature type="transmembrane region" description="Helical" evidence="6">
    <location>
        <begin position="380"/>
        <end position="402"/>
    </location>
</feature>
<feature type="transmembrane region" description="Helical" evidence="6">
    <location>
        <begin position="227"/>
        <end position="244"/>
    </location>
</feature>
<feature type="transmembrane region" description="Helical" evidence="6">
    <location>
        <begin position="264"/>
        <end position="285"/>
    </location>
</feature>
<evidence type="ECO:0000256" key="3">
    <source>
        <dbReference type="ARBA" id="ARBA00022989"/>
    </source>
</evidence>
<dbReference type="InterPro" id="IPR036259">
    <property type="entry name" value="MFS_trans_sf"/>
</dbReference>
<dbReference type="SUPFAM" id="SSF103473">
    <property type="entry name" value="MFS general substrate transporter"/>
    <property type="match status" value="1"/>
</dbReference>
<feature type="compositionally biased region" description="Low complexity" evidence="5">
    <location>
        <begin position="208"/>
        <end position="219"/>
    </location>
</feature>
<dbReference type="PANTHER" id="PTHR23514">
    <property type="entry name" value="BYPASS OF STOP CODON PROTEIN 6"/>
    <property type="match status" value="1"/>
</dbReference>
<sequence>MSTSKNGTLRHPRRARWAAMLAFATNGALPASLLARYAEVKAELGVDTAFFGLIVAGYALGGMVALHLPGVITRWIGVARAASFGTVWIGAALVLAAAGVAVTNPWLVLLGLVLAGCGDAVVDVAQNSQGIRVQQAYGRSLLNSMHAGWSIGAALGGAVGTAAAVAGVPLLTHIGIWAGLCVIMMTLAARGFLPESRLPSAPDDAGTSPAPESSVPASAPAPSRARMVLILLPLVLIAVAGISVEDIGTNWSAVLLSGERGMSAESAGIGLTVLLGAQFVGRLLGDRVIDALGQRRTLLMSLSAVVLGLLGAAWAPSITLTLTALALAGLGCAVTVPIAYARADAVPGLAAHSGVTWISWTMRTVSIGLSPAIGATSSAFSLPAALTGVTLIALAALTLQVFRRPGARG</sequence>
<keyword evidence="2 6" id="KW-0812">Transmembrane</keyword>
<feature type="transmembrane region" description="Helical" evidence="6">
    <location>
        <begin position="49"/>
        <end position="69"/>
    </location>
</feature>
<proteinExistence type="predicted"/>
<feature type="transmembrane region" description="Helical" evidence="6">
    <location>
        <begin position="297"/>
        <end position="316"/>
    </location>
</feature>
<dbReference type="Pfam" id="PF07690">
    <property type="entry name" value="MFS_1"/>
    <property type="match status" value="1"/>
</dbReference>
<evidence type="ECO:0000313" key="9">
    <source>
        <dbReference type="Proteomes" id="UP001260872"/>
    </source>
</evidence>
<organism evidence="8 9">
    <name type="scientific">Nesterenkonia flava</name>
    <dbReference type="NCBI Taxonomy" id="469799"/>
    <lineage>
        <taxon>Bacteria</taxon>
        <taxon>Bacillati</taxon>
        <taxon>Actinomycetota</taxon>
        <taxon>Actinomycetes</taxon>
        <taxon>Micrococcales</taxon>
        <taxon>Micrococcaceae</taxon>
        <taxon>Nesterenkonia</taxon>
    </lineage>
</organism>
<evidence type="ECO:0000256" key="5">
    <source>
        <dbReference type="SAM" id="MobiDB-lite"/>
    </source>
</evidence>
<feature type="region of interest" description="Disordered" evidence="5">
    <location>
        <begin position="199"/>
        <end position="219"/>
    </location>
</feature>
<dbReference type="InterPro" id="IPR011701">
    <property type="entry name" value="MFS"/>
</dbReference>
<dbReference type="PANTHER" id="PTHR23514:SF13">
    <property type="entry name" value="INNER MEMBRANE PROTEIN YBJJ"/>
    <property type="match status" value="1"/>
</dbReference>
<evidence type="ECO:0000256" key="1">
    <source>
        <dbReference type="ARBA" id="ARBA00004651"/>
    </source>
</evidence>
<feature type="transmembrane region" description="Helical" evidence="6">
    <location>
        <begin position="322"/>
        <end position="343"/>
    </location>
</feature>
<feature type="transmembrane region" description="Helical" evidence="6">
    <location>
        <begin position="355"/>
        <end position="374"/>
    </location>
</feature>
<dbReference type="InterPro" id="IPR020846">
    <property type="entry name" value="MFS_dom"/>
</dbReference>